<reference evidence="6 7" key="1">
    <citation type="journal article" date="2017" name="Genome Biol. Evol.">
        <title>Comparative Genomic Analysis Identifies a Campylobacter Clade Deficient in Selenium Metabolism.</title>
        <authorList>
            <person name="Miller W.G."/>
            <person name="Yee E."/>
            <person name="Lopes B.S."/>
            <person name="Chapman M.H."/>
            <person name="Huynh S."/>
            <person name="Bono J.L."/>
            <person name="Parker C.T."/>
            <person name="Strachan N.J.C."/>
            <person name="Forbes K.J."/>
        </authorList>
    </citation>
    <scope>NUCLEOTIDE SEQUENCE [LARGE SCALE GENOMIC DNA]</scope>
    <source>
        <strain evidence="6 7">RM8964</strain>
    </source>
</reference>
<evidence type="ECO:0000256" key="3">
    <source>
        <dbReference type="ARBA" id="ARBA00022898"/>
    </source>
</evidence>
<feature type="active site" description="Nucleophile" evidence="4">
    <location>
        <position position="55"/>
    </location>
</feature>
<sequence>MPIEPIYFRGRRFWVLRDDLIGGEFNGNKARKLAFLLNSNLNHINHIISYGSSQSNAMYSISLLAKMRGVKFIYFTNHICDFLLNNPCGNYAYALKNGMDIKISSNPLKSAQNECKSNSDLFIPEGVAMREAEIGFKEQAKIIQDYAKLNGIKFDIFLPSGTGCSAAFLAKNLDDMSVWSVSCVGDAKYLKEQILALDPFSKVKILNPPKKYHFGKLYLEIYEIYKELLDSNIEFELLYDGVGWLTLMDNLDKFQNEILYIHQGGILGNITLLDRYRRKFNK</sequence>
<evidence type="ECO:0000256" key="4">
    <source>
        <dbReference type="PIRSR" id="PIRSR006278-1"/>
    </source>
</evidence>
<dbReference type="SUPFAM" id="SSF53686">
    <property type="entry name" value="Tryptophan synthase beta subunit-like PLP-dependent enzymes"/>
    <property type="match status" value="1"/>
</dbReference>
<comment type="similarity">
    <text evidence="2">Belongs to the ACC deaminase/D-cysteine desulfhydrase family.</text>
</comment>
<dbReference type="AlphaFoldDB" id="A0A1X9T1P3"/>
<dbReference type="OrthoDB" id="5291638at2"/>
<dbReference type="GO" id="GO:0008660">
    <property type="term" value="F:1-aminocyclopropane-1-carboxylate deaminase activity"/>
    <property type="evidence" value="ECO:0007669"/>
    <property type="project" value="UniProtKB-EC"/>
</dbReference>
<keyword evidence="6" id="KW-0378">Hydrolase</keyword>
<comment type="cofactor">
    <cofactor evidence="1">
        <name>pyridoxal 5'-phosphate</name>
        <dbReference type="ChEBI" id="CHEBI:597326"/>
    </cofactor>
</comment>
<dbReference type="InterPro" id="IPR036052">
    <property type="entry name" value="TrpB-like_PALP_sf"/>
</dbReference>
<dbReference type="PANTHER" id="PTHR43780">
    <property type="entry name" value="1-AMINOCYCLOPROPANE-1-CARBOXYLATE DEAMINASE-RELATED"/>
    <property type="match status" value="1"/>
</dbReference>
<evidence type="ECO:0000256" key="1">
    <source>
        <dbReference type="ARBA" id="ARBA00001933"/>
    </source>
</evidence>
<dbReference type="STRING" id="1660074.CVIC8964_1047"/>
<gene>
    <name evidence="6" type="primary">acd</name>
    <name evidence="6" type="ORF">CVIC8964_1047</name>
</gene>
<evidence type="ECO:0000256" key="2">
    <source>
        <dbReference type="ARBA" id="ARBA00008639"/>
    </source>
</evidence>
<dbReference type="Proteomes" id="UP000194265">
    <property type="component" value="Chromosome"/>
</dbReference>
<dbReference type="EC" id="3.5.99.7" evidence="6"/>
<dbReference type="GO" id="GO:0019148">
    <property type="term" value="F:D-cysteine desulfhydrase activity"/>
    <property type="evidence" value="ECO:0007669"/>
    <property type="project" value="TreeGrafter"/>
</dbReference>
<evidence type="ECO:0000256" key="5">
    <source>
        <dbReference type="PIRSR" id="PIRSR006278-2"/>
    </source>
</evidence>
<dbReference type="EMBL" id="CP018791">
    <property type="protein sequence ID" value="ARR02452.1"/>
    <property type="molecule type" value="Genomic_DNA"/>
</dbReference>
<organism evidence="6 7">
    <name type="scientific">Campylobacter vicugnae</name>
    <dbReference type="NCBI Taxonomy" id="1660076"/>
    <lineage>
        <taxon>Bacteria</taxon>
        <taxon>Pseudomonadati</taxon>
        <taxon>Campylobacterota</taxon>
        <taxon>Epsilonproteobacteria</taxon>
        <taxon>Campylobacterales</taxon>
        <taxon>Campylobacteraceae</taxon>
        <taxon>Campylobacter</taxon>
    </lineage>
</organism>
<name>A0A1X9T1P3_9BACT</name>
<evidence type="ECO:0000313" key="7">
    <source>
        <dbReference type="Proteomes" id="UP000194265"/>
    </source>
</evidence>
<proteinExistence type="inferred from homology"/>
<feature type="modified residue" description="N6-(pyridoxal phosphate)lysine" evidence="5">
    <location>
        <position position="29"/>
    </location>
</feature>
<evidence type="ECO:0000313" key="6">
    <source>
        <dbReference type="EMBL" id="ARR02452.1"/>
    </source>
</evidence>
<dbReference type="Gene3D" id="3.40.50.1100">
    <property type="match status" value="2"/>
</dbReference>
<dbReference type="PANTHER" id="PTHR43780:SF2">
    <property type="entry name" value="1-AMINOCYCLOPROPANE-1-CARBOXYLATE DEAMINASE-RELATED"/>
    <property type="match status" value="1"/>
</dbReference>
<dbReference type="InterPro" id="IPR027278">
    <property type="entry name" value="ACCD_DCysDesulf"/>
</dbReference>
<accession>A0A1X9T1P3</accession>
<keyword evidence="3 5" id="KW-0663">Pyridoxal phosphate</keyword>
<protein>
    <submittedName>
        <fullName evidence="6">1-aminocyclopropane-1-carboxylate deaminase</fullName>
        <ecNumber evidence="6">3.5.99.7</ecNumber>
    </submittedName>
</protein>